<dbReference type="NCBIfam" id="TIGR03506">
    <property type="entry name" value="FlgEFG_subfam"/>
    <property type="match status" value="2"/>
</dbReference>
<evidence type="ECO:0000313" key="12">
    <source>
        <dbReference type="EMBL" id="SCM69459.1"/>
    </source>
</evidence>
<evidence type="ECO:0000256" key="5">
    <source>
        <dbReference type="ARBA" id="ARBA00025933"/>
    </source>
</evidence>
<evidence type="ECO:0000259" key="9">
    <source>
        <dbReference type="Pfam" id="PF00460"/>
    </source>
</evidence>
<evidence type="ECO:0000256" key="4">
    <source>
        <dbReference type="ARBA" id="ARBA00023143"/>
    </source>
</evidence>
<reference evidence="13" key="1">
    <citation type="submission" date="2016-09" db="EMBL/GenBank/DDBJ databases">
        <authorList>
            <person name="Wibberg D."/>
        </authorList>
    </citation>
    <scope>NUCLEOTIDE SEQUENCE [LARGE SCALE GENOMIC DNA]</scope>
</reference>
<evidence type="ECO:0000256" key="3">
    <source>
        <dbReference type="ARBA" id="ARBA00017948"/>
    </source>
</evidence>
<dbReference type="GO" id="GO:0009426">
    <property type="term" value="C:bacterial-type flagellum basal body, distal rod"/>
    <property type="evidence" value="ECO:0007669"/>
    <property type="project" value="UniProtKB-UniRule"/>
</dbReference>
<dbReference type="Pfam" id="PF22692">
    <property type="entry name" value="LlgE_F_G_D1"/>
    <property type="match status" value="1"/>
</dbReference>
<dbReference type="InterPro" id="IPR019776">
    <property type="entry name" value="Flagellar_basal_body_rod_CS"/>
</dbReference>
<dbReference type="InterPro" id="IPR012834">
    <property type="entry name" value="FlgG_G_neg"/>
</dbReference>
<evidence type="ECO:0000259" key="10">
    <source>
        <dbReference type="Pfam" id="PF06429"/>
    </source>
</evidence>
<protein>
    <recommendedName>
        <fullName evidence="3 7">Flagellar basal-body rod protein FlgG</fullName>
    </recommendedName>
    <alternativeName>
        <fullName evidence="6 8">Distal rod protein</fullName>
    </alternativeName>
</protein>
<keyword evidence="12" id="KW-0282">Flagellum</keyword>
<sequence length="261" mass="27203">MRALTIAATGMSAQQTRVEVISNNLANMSTTGYNARRAEFSDLHYQQVTRAGSISASDGSVVPTGIQLGLGVRPSAVSVSLSQGALTATGGDLDLAIEGAGYFEVSLPSGESAYTRDGALKRSADGLLVTSDGHALNPDIMIPVDAQSVHINADGEVYGYFADSAEGQILGQIALSNFSNPRGLEALGSNLFRETEASGAPYNADPGEEGLGTLRQGYLEDSSVDPVREITALIEAQRGYELNSKVISAADQMLGATTQVR</sequence>
<dbReference type="GO" id="GO:0071978">
    <property type="term" value="P:bacterial-type flagellum-dependent swarming motility"/>
    <property type="evidence" value="ECO:0007669"/>
    <property type="project" value="TreeGrafter"/>
</dbReference>
<dbReference type="Proteomes" id="UP000184085">
    <property type="component" value="Unassembled WGS sequence"/>
</dbReference>
<evidence type="ECO:0000256" key="6">
    <source>
        <dbReference type="ARBA" id="ARBA00032912"/>
    </source>
</evidence>
<evidence type="ECO:0000256" key="7">
    <source>
        <dbReference type="NCBIfam" id="TIGR02488"/>
    </source>
</evidence>
<keyword evidence="4 8" id="KW-0975">Bacterial flagellum</keyword>
<evidence type="ECO:0000256" key="2">
    <source>
        <dbReference type="ARBA" id="ARBA00009677"/>
    </source>
</evidence>
<dbReference type="InterPro" id="IPR037925">
    <property type="entry name" value="FlgE/F/G-like"/>
</dbReference>
<dbReference type="Pfam" id="PF06429">
    <property type="entry name" value="Flg_bbr_C"/>
    <property type="match status" value="1"/>
</dbReference>
<dbReference type="NCBIfam" id="TIGR02488">
    <property type="entry name" value="flgG_G_neg"/>
    <property type="match status" value="1"/>
</dbReference>
<dbReference type="EMBL" id="FMJB01000064">
    <property type="protein sequence ID" value="SCM69459.1"/>
    <property type="molecule type" value="Genomic_DNA"/>
</dbReference>
<dbReference type="PANTHER" id="PTHR30435:SF19">
    <property type="entry name" value="FLAGELLAR BASAL-BODY ROD PROTEIN FLGG"/>
    <property type="match status" value="1"/>
</dbReference>
<gene>
    <name evidence="12" type="primary">flgG3</name>
    <name evidence="12" type="ORF">KARMA_3698</name>
</gene>
<name>A0A1M4N3S2_9RHOB</name>
<dbReference type="RefSeq" id="WP_072709066.1">
    <property type="nucleotide sequence ID" value="NZ_FMJB01000064.1"/>
</dbReference>
<proteinExistence type="inferred from homology"/>
<keyword evidence="12" id="KW-0969">Cilium</keyword>
<dbReference type="InterPro" id="IPR053967">
    <property type="entry name" value="LlgE_F_G-like_D1"/>
</dbReference>
<dbReference type="Pfam" id="PF00460">
    <property type="entry name" value="Flg_bb_rod"/>
    <property type="match status" value="1"/>
</dbReference>
<dbReference type="InterPro" id="IPR020013">
    <property type="entry name" value="Flagellar_FlgE/F/G"/>
</dbReference>
<evidence type="ECO:0000256" key="1">
    <source>
        <dbReference type="ARBA" id="ARBA00004117"/>
    </source>
</evidence>
<evidence type="ECO:0000313" key="13">
    <source>
        <dbReference type="Proteomes" id="UP000184085"/>
    </source>
</evidence>
<comment type="similarity">
    <text evidence="2 8">Belongs to the flagella basal body rod proteins family.</text>
</comment>
<keyword evidence="12" id="KW-0966">Cell projection</keyword>
<comment type="subunit">
    <text evidence="5 8">The basal body constitutes a major portion of the flagellar organelle and consists of four rings (L,P,S, and M) mounted on a central rod. The rod consists of about 26 subunits of FlgG in the distal portion, and FlgB, FlgC and FlgF are thought to build up the proximal portion of the rod with about 6 subunits each.</text>
</comment>
<dbReference type="PANTHER" id="PTHR30435">
    <property type="entry name" value="FLAGELLAR PROTEIN"/>
    <property type="match status" value="1"/>
</dbReference>
<dbReference type="InterPro" id="IPR001444">
    <property type="entry name" value="Flag_bb_rod_N"/>
</dbReference>
<feature type="domain" description="Flagellar basal body rod protein N-terminal" evidence="9">
    <location>
        <begin position="5"/>
        <end position="33"/>
    </location>
</feature>
<dbReference type="InterPro" id="IPR010930">
    <property type="entry name" value="Flg_bb/hook_C_dom"/>
</dbReference>
<comment type="subcellular location">
    <subcellularLocation>
        <location evidence="1 8">Bacterial flagellum basal body</location>
    </subcellularLocation>
</comment>
<keyword evidence="13" id="KW-1185">Reference proteome</keyword>
<organism evidence="12 13">
    <name type="scientific">Donghicola eburneus</name>
    <dbReference type="NCBI Taxonomy" id="393278"/>
    <lineage>
        <taxon>Bacteria</taxon>
        <taxon>Pseudomonadati</taxon>
        <taxon>Pseudomonadota</taxon>
        <taxon>Alphaproteobacteria</taxon>
        <taxon>Rhodobacterales</taxon>
        <taxon>Roseobacteraceae</taxon>
        <taxon>Donghicola</taxon>
    </lineage>
</organism>
<feature type="domain" description="Flagellar hook protein FlgE/F/G-like D1" evidence="11">
    <location>
        <begin position="96"/>
        <end position="158"/>
    </location>
</feature>
<dbReference type="AlphaFoldDB" id="A0A1M4N3S2"/>
<evidence type="ECO:0000256" key="8">
    <source>
        <dbReference type="RuleBase" id="RU362116"/>
    </source>
</evidence>
<feature type="domain" description="Flagellar basal-body/hook protein C-terminal" evidence="10">
    <location>
        <begin position="215"/>
        <end position="259"/>
    </location>
</feature>
<accession>A0A1M4N3S2</accession>
<dbReference type="SUPFAM" id="SSF117143">
    <property type="entry name" value="Flagellar hook protein flgE"/>
    <property type="match status" value="1"/>
</dbReference>
<dbReference type="PROSITE" id="PS00588">
    <property type="entry name" value="FLAGELLA_BB_ROD"/>
    <property type="match status" value="1"/>
</dbReference>
<evidence type="ECO:0000259" key="11">
    <source>
        <dbReference type="Pfam" id="PF22692"/>
    </source>
</evidence>